<dbReference type="PROSITE" id="PS51257">
    <property type="entry name" value="PROKAR_LIPOPROTEIN"/>
    <property type="match status" value="1"/>
</dbReference>
<evidence type="ECO:0000313" key="8">
    <source>
        <dbReference type="EnsemblMetazoa" id="GPPI050452-PA"/>
    </source>
</evidence>
<dbReference type="Proteomes" id="UP000092460">
    <property type="component" value="Unassembled WGS sequence"/>
</dbReference>
<dbReference type="STRING" id="67801.A0A1B0C6H3"/>
<organism evidence="8 9">
    <name type="scientific">Glossina palpalis gambiensis</name>
    <dbReference type="NCBI Taxonomy" id="67801"/>
    <lineage>
        <taxon>Eukaryota</taxon>
        <taxon>Metazoa</taxon>
        <taxon>Ecdysozoa</taxon>
        <taxon>Arthropoda</taxon>
        <taxon>Hexapoda</taxon>
        <taxon>Insecta</taxon>
        <taxon>Pterygota</taxon>
        <taxon>Neoptera</taxon>
        <taxon>Endopterygota</taxon>
        <taxon>Diptera</taxon>
        <taxon>Brachycera</taxon>
        <taxon>Muscomorpha</taxon>
        <taxon>Hippoboscoidea</taxon>
        <taxon>Glossinidae</taxon>
        <taxon>Glossina</taxon>
    </lineage>
</organism>
<dbReference type="InterPro" id="IPR000301">
    <property type="entry name" value="Tetraspanin_animals"/>
</dbReference>
<keyword evidence="5 6" id="KW-0472">Membrane</keyword>
<dbReference type="FunFam" id="1.10.1450.10:FF:000028">
    <property type="entry name" value="Tetraspanin"/>
    <property type="match status" value="1"/>
</dbReference>
<evidence type="ECO:0000313" key="9">
    <source>
        <dbReference type="Proteomes" id="UP000092460"/>
    </source>
</evidence>
<protein>
    <recommendedName>
        <fullName evidence="6">Tetraspanin</fullName>
    </recommendedName>
</protein>
<evidence type="ECO:0000256" key="2">
    <source>
        <dbReference type="ARBA" id="ARBA00006840"/>
    </source>
</evidence>
<dbReference type="InterPro" id="IPR018499">
    <property type="entry name" value="Tetraspanin/Peripherin"/>
</dbReference>
<dbReference type="SUPFAM" id="SSF48652">
    <property type="entry name" value="Tetraspanin"/>
    <property type="match status" value="1"/>
</dbReference>
<dbReference type="PANTHER" id="PTHR19282">
    <property type="entry name" value="TETRASPANIN"/>
    <property type="match status" value="1"/>
</dbReference>
<proteinExistence type="inferred from homology"/>
<dbReference type="PANTHER" id="PTHR19282:SF478">
    <property type="entry name" value="TETRASPANIN"/>
    <property type="match status" value="1"/>
</dbReference>
<reference evidence="9" key="1">
    <citation type="submission" date="2015-01" db="EMBL/GenBank/DDBJ databases">
        <authorList>
            <person name="Aksoy S."/>
            <person name="Warren W."/>
            <person name="Wilson R.K."/>
        </authorList>
    </citation>
    <scope>NUCLEOTIDE SEQUENCE [LARGE SCALE GENOMIC DNA]</scope>
    <source>
        <strain evidence="9">IAEA</strain>
    </source>
</reference>
<evidence type="ECO:0000256" key="3">
    <source>
        <dbReference type="ARBA" id="ARBA00022692"/>
    </source>
</evidence>
<feature type="region of interest" description="Disordered" evidence="7">
    <location>
        <begin position="267"/>
        <end position="286"/>
    </location>
</feature>
<evidence type="ECO:0000256" key="7">
    <source>
        <dbReference type="SAM" id="MobiDB-lite"/>
    </source>
</evidence>
<dbReference type="AlphaFoldDB" id="A0A1B0C6H3"/>
<dbReference type="EnsemblMetazoa" id="GPPI050452-RA">
    <property type="protein sequence ID" value="GPPI050452-PA"/>
    <property type="gene ID" value="GPPI050452"/>
</dbReference>
<dbReference type="InterPro" id="IPR008952">
    <property type="entry name" value="Tetraspanin_EC2_sf"/>
</dbReference>
<evidence type="ECO:0000256" key="5">
    <source>
        <dbReference type="ARBA" id="ARBA00023136"/>
    </source>
</evidence>
<feature type="transmembrane region" description="Helical" evidence="6">
    <location>
        <begin position="87"/>
        <end position="110"/>
    </location>
</feature>
<feature type="transmembrane region" description="Helical" evidence="6">
    <location>
        <begin position="59"/>
        <end position="80"/>
    </location>
</feature>
<accession>A0A1B0C6H3</accession>
<dbReference type="PIRSF" id="PIRSF002419">
    <property type="entry name" value="Tetraspanin"/>
    <property type="match status" value="1"/>
</dbReference>
<name>A0A1B0C6H3_9MUSC</name>
<dbReference type="VEuPathDB" id="VectorBase:GPPI050452"/>
<comment type="similarity">
    <text evidence="2 6">Belongs to the tetraspanin (TM4SF) family.</text>
</comment>
<feature type="transmembrane region" description="Helical" evidence="6">
    <location>
        <begin position="233"/>
        <end position="259"/>
    </location>
</feature>
<feature type="transmembrane region" description="Helical" evidence="6">
    <location>
        <begin position="20"/>
        <end position="39"/>
    </location>
</feature>
<comment type="subcellular location">
    <subcellularLocation>
        <location evidence="1 6">Membrane</location>
        <topology evidence="1 6">Multi-pass membrane protein</topology>
    </subcellularLocation>
</comment>
<reference evidence="8" key="2">
    <citation type="submission" date="2020-05" db="UniProtKB">
        <authorList>
            <consortium name="EnsemblMetazoa"/>
        </authorList>
    </citation>
    <scope>IDENTIFICATION</scope>
    <source>
        <strain evidence="8">IAEA</strain>
    </source>
</reference>
<sequence>MSPKRSITVGYIRQTHRIYLIIMMALSCAFLGAGVWLRLSYEGYATLLPHHAVLSADSMFLGIGVVGFVISFLGCCGAWVQSKCLLVLYFMLIVLLFVSEFLIGSLAFIFRGGFGRTLANELRFGIENHYNVSDRGSIIAPSVATIWDNIQISFECCGVSTYEDWYDVQSWSGKRWVPESCCKSLYENRGILTEGSGDSITKIDCGRSENPSLWWPKGCADSLQTWLNGQLDVIGAVGLGIAFTQLFGLITSMLLFCTVKHKRKPETYKSYSPSIDPQTRPSSWED</sequence>
<dbReference type="Pfam" id="PF00335">
    <property type="entry name" value="Tetraspanin"/>
    <property type="match status" value="1"/>
</dbReference>
<dbReference type="CDD" id="cd03165">
    <property type="entry name" value="NET-5_like_LEL"/>
    <property type="match status" value="1"/>
</dbReference>
<dbReference type="EMBL" id="JXJN01026630">
    <property type="status" value="NOT_ANNOTATED_CDS"/>
    <property type="molecule type" value="Genomic_DNA"/>
</dbReference>
<evidence type="ECO:0000256" key="6">
    <source>
        <dbReference type="RuleBase" id="RU361218"/>
    </source>
</evidence>
<keyword evidence="9" id="KW-1185">Reference proteome</keyword>
<dbReference type="GO" id="GO:0005886">
    <property type="term" value="C:plasma membrane"/>
    <property type="evidence" value="ECO:0007669"/>
    <property type="project" value="TreeGrafter"/>
</dbReference>
<keyword evidence="4 6" id="KW-1133">Transmembrane helix</keyword>
<evidence type="ECO:0000256" key="4">
    <source>
        <dbReference type="ARBA" id="ARBA00022989"/>
    </source>
</evidence>
<dbReference type="PRINTS" id="PR00259">
    <property type="entry name" value="TMFOUR"/>
</dbReference>
<feature type="compositionally biased region" description="Polar residues" evidence="7">
    <location>
        <begin position="269"/>
        <end position="286"/>
    </location>
</feature>
<keyword evidence="3 6" id="KW-0812">Transmembrane</keyword>
<dbReference type="Gene3D" id="1.10.1450.10">
    <property type="entry name" value="Tetraspanin"/>
    <property type="match status" value="1"/>
</dbReference>
<evidence type="ECO:0000256" key="1">
    <source>
        <dbReference type="ARBA" id="ARBA00004141"/>
    </source>
</evidence>